<evidence type="ECO:0000256" key="1">
    <source>
        <dbReference type="SAM" id="MobiDB-lite"/>
    </source>
</evidence>
<reference evidence="2" key="1">
    <citation type="submission" date="2021-01" db="EMBL/GenBank/DDBJ databases">
        <authorList>
            <person name="Corre E."/>
            <person name="Pelletier E."/>
            <person name="Niang G."/>
            <person name="Scheremetjew M."/>
            <person name="Finn R."/>
            <person name="Kale V."/>
            <person name="Holt S."/>
            <person name="Cochrane G."/>
            <person name="Meng A."/>
            <person name="Brown T."/>
            <person name="Cohen L."/>
        </authorList>
    </citation>
    <scope>NUCLEOTIDE SEQUENCE</scope>
</reference>
<proteinExistence type="predicted"/>
<organism evidence="2">
    <name type="scientific">Thalassionema nitzschioides</name>
    <dbReference type="NCBI Taxonomy" id="33649"/>
    <lineage>
        <taxon>Eukaryota</taxon>
        <taxon>Sar</taxon>
        <taxon>Stramenopiles</taxon>
        <taxon>Ochrophyta</taxon>
        <taxon>Bacillariophyta</taxon>
        <taxon>Fragilariophyceae</taxon>
        <taxon>Fragilariophycidae</taxon>
        <taxon>Thalassionemales</taxon>
        <taxon>Thalassionemataceae</taxon>
        <taxon>Thalassionema</taxon>
    </lineage>
</organism>
<sequence length="103" mass="11475">MQQYAGLQVSRARALQQQEEGDDKSKSADELFEKLLACDTENWNQEIVKGTSEVSPSSLVAAIQKTMETVILGLENGTMSQRIQAEYLKELVDRVEALKQSKA</sequence>
<dbReference type="PANTHER" id="PTHR36348:SF1">
    <property type="entry name" value="EXPRESSED PROTEIN"/>
    <property type="match status" value="1"/>
</dbReference>
<gene>
    <name evidence="2" type="ORF">TNIT0693_LOCUS1164</name>
</gene>
<name>A0A7S1E0L9_9STRA</name>
<protein>
    <submittedName>
        <fullName evidence="2">Uncharacterized protein</fullName>
    </submittedName>
</protein>
<dbReference type="EMBL" id="HBFY01002908">
    <property type="protein sequence ID" value="CAD8962105.1"/>
    <property type="molecule type" value="Transcribed_RNA"/>
</dbReference>
<feature type="region of interest" description="Disordered" evidence="1">
    <location>
        <begin position="1"/>
        <end position="27"/>
    </location>
</feature>
<accession>A0A7S1E0L9</accession>
<evidence type="ECO:0000313" key="2">
    <source>
        <dbReference type="EMBL" id="CAD8962105.1"/>
    </source>
</evidence>
<dbReference type="AlphaFoldDB" id="A0A7S1E0L9"/>
<dbReference type="PANTHER" id="PTHR36348">
    <property type="entry name" value="EXPRESSED PROTEIN"/>
    <property type="match status" value="1"/>
</dbReference>